<evidence type="ECO:0000313" key="2">
    <source>
        <dbReference type="EMBL" id="MFC7371949.1"/>
    </source>
</evidence>
<sequence>MKPRIAISWSGGKDSALALYCLMKENQYEIVSLFTTFTEGYNRISMHGVPESLLEKQAASAGFPLRKVYIPQTCTNEVYQERMRHQLIQLKEEGVETFMFGDIFLEDVRKYREESLEQVGMNAVFPLWGRKTDELVHTFFSLGFKTITTCVDTEVLSDVFLGRVMDEAFIRELPGAIDPCGENGEFHTFAFEGPIFKKKVEFNRGENVDRGRFHFCELL</sequence>
<dbReference type="Gene3D" id="3.90.1490.10">
    <property type="entry name" value="putative n-type atp pyrophosphatase, domain 2"/>
    <property type="match status" value="1"/>
</dbReference>
<evidence type="ECO:0000313" key="3">
    <source>
        <dbReference type="Proteomes" id="UP001596549"/>
    </source>
</evidence>
<dbReference type="NCBIfam" id="TIGR00290">
    <property type="entry name" value="MJ0570_dom"/>
    <property type="match status" value="1"/>
</dbReference>
<dbReference type="Gene3D" id="3.40.50.620">
    <property type="entry name" value="HUPs"/>
    <property type="match status" value="1"/>
</dbReference>
<dbReference type="Pfam" id="PF01902">
    <property type="entry name" value="Diphthami_syn_2"/>
    <property type="match status" value="1"/>
</dbReference>
<comment type="caution">
    <text evidence="2">The sequence shown here is derived from an EMBL/GenBank/DDBJ whole genome shotgun (WGS) entry which is preliminary data.</text>
</comment>
<proteinExistence type="predicted"/>
<dbReference type="InterPro" id="IPR002761">
    <property type="entry name" value="Diphthami_syn_dom"/>
</dbReference>
<keyword evidence="2" id="KW-0436">Ligase</keyword>
<evidence type="ECO:0000259" key="1">
    <source>
        <dbReference type="Pfam" id="PF01902"/>
    </source>
</evidence>
<accession>A0ABW2NVA0</accession>
<dbReference type="CDD" id="cd01994">
    <property type="entry name" value="AANH_PF0828-like"/>
    <property type="match status" value="1"/>
</dbReference>
<keyword evidence="3" id="KW-1185">Reference proteome</keyword>
<organism evidence="2 3">
    <name type="scientific">Fictibacillus iocasae</name>
    <dbReference type="NCBI Taxonomy" id="2715437"/>
    <lineage>
        <taxon>Bacteria</taxon>
        <taxon>Bacillati</taxon>
        <taxon>Bacillota</taxon>
        <taxon>Bacilli</taxon>
        <taxon>Bacillales</taxon>
        <taxon>Fictibacillaceae</taxon>
        <taxon>Fictibacillus</taxon>
    </lineage>
</organism>
<dbReference type="EMBL" id="JBHTCP010000015">
    <property type="protein sequence ID" value="MFC7371949.1"/>
    <property type="molecule type" value="Genomic_DNA"/>
</dbReference>
<dbReference type="EC" id="6.3.1.14" evidence="2"/>
<dbReference type="PIRSF" id="PIRSF039123">
    <property type="entry name" value="Diphthamide_synthase"/>
    <property type="match status" value="1"/>
</dbReference>
<dbReference type="SUPFAM" id="SSF52402">
    <property type="entry name" value="Adenine nucleotide alpha hydrolases-like"/>
    <property type="match status" value="1"/>
</dbReference>
<reference evidence="3" key="1">
    <citation type="journal article" date="2019" name="Int. J. Syst. Evol. Microbiol.">
        <title>The Global Catalogue of Microorganisms (GCM) 10K type strain sequencing project: providing services to taxonomists for standard genome sequencing and annotation.</title>
        <authorList>
            <consortium name="The Broad Institute Genomics Platform"/>
            <consortium name="The Broad Institute Genome Sequencing Center for Infectious Disease"/>
            <person name="Wu L."/>
            <person name="Ma J."/>
        </authorList>
    </citation>
    <scope>NUCLEOTIDE SEQUENCE [LARGE SCALE GENOMIC DNA]</scope>
    <source>
        <strain evidence="3">NBRC 106396</strain>
    </source>
</reference>
<dbReference type="InterPro" id="IPR014729">
    <property type="entry name" value="Rossmann-like_a/b/a_fold"/>
</dbReference>
<dbReference type="Proteomes" id="UP001596549">
    <property type="component" value="Unassembled WGS sequence"/>
</dbReference>
<name>A0ABW2NVA0_9BACL</name>
<dbReference type="RefSeq" id="WP_379749043.1">
    <property type="nucleotide sequence ID" value="NZ_JBHTCP010000015.1"/>
</dbReference>
<dbReference type="GO" id="GO:0017178">
    <property type="term" value="F:diphthine-ammonia ligase activity"/>
    <property type="evidence" value="ECO:0007669"/>
    <property type="project" value="UniProtKB-EC"/>
</dbReference>
<feature type="domain" description="Diphthamide synthase" evidence="1">
    <location>
        <begin position="4"/>
        <end position="217"/>
    </location>
</feature>
<protein>
    <submittedName>
        <fullName evidence="2">Diphthine--ammonia ligase</fullName>
        <ecNumber evidence="2">6.3.1.14</ecNumber>
    </submittedName>
</protein>
<dbReference type="InterPro" id="IPR030662">
    <property type="entry name" value="DPH6/MJ0570"/>
</dbReference>
<gene>
    <name evidence="2" type="ORF">ACFQPF_09680</name>
</gene>